<evidence type="ECO:0000256" key="3">
    <source>
        <dbReference type="SAM" id="Phobius"/>
    </source>
</evidence>
<sequence>MALQFIFVLNTIFFGSLVSGLSIDSPASGSQLDVSRKTTVTWFSDSSDPDKFGLYLINDARLPSINLKIASDIDTSAGSYSFDGIDAIPGSGYRFDLKDTNDSNILAQSDQFIIVSKGTDTTVASAGSSSTVTRTTTSTTTVDSGDTDSTTITSTSSDDDTTTKTEVATMETTAGTTLIASSASPSEYVSESSTPSSSNTGSAVTTTPNSAPSLTCESPSPSVMAAIIALFAWMCISYISAIASKICRETFVIPFVV</sequence>
<dbReference type="PANTHER" id="PTHR35185:SF1">
    <property type="entry name" value="UPF0619 GPI-ANCHORED MEMBRANE PROTEIN C1322.10"/>
    <property type="match status" value="1"/>
</dbReference>
<dbReference type="EMBL" id="JBFXLQ010000033">
    <property type="protein sequence ID" value="KAL2865218.1"/>
    <property type="molecule type" value="Genomic_DNA"/>
</dbReference>
<organism evidence="6 7">
    <name type="scientific">Aspergillus lucknowensis</name>
    <dbReference type="NCBI Taxonomy" id="176173"/>
    <lineage>
        <taxon>Eukaryota</taxon>
        <taxon>Fungi</taxon>
        <taxon>Dikarya</taxon>
        <taxon>Ascomycota</taxon>
        <taxon>Pezizomycotina</taxon>
        <taxon>Eurotiomycetes</taxon>
        <taxon>Eurotiomycetidae</taxon>
        <taxon>Eurotiales</taxon>
        <taxon>Aspergillaceae</taxon>
        <taxon>Aspergillus</taxon>
        <taxon>Aspergillus subgen. Nidulantes</taxon>
    </lineage>
</organism>
<dbReference type="RefSeq" id="XP_070884197.1">
    <property type="nucleotide sequence ID" value="XM_071033336.1"/>
</dbReference>
<keyword evidence="7" id="KW-1185">Reference proteome</keyword>
<evidence type="ECO:0000256" key="2">
    <source>
        <dbReference type="SAM" id="MobiDB-lite"/>
    </source>
</evidence>
<feature type="compositionally biased region" description="Low complexity" evidence="2">
    <location>
        <begin position="181"/>
        <end position="204"/>
    </location>
</feature>
<feature type="chain" id="PRO_5046146052" description="Yeast cell wall synthesis Kre9/Knh1-like N-terminal domain-containing protein" evidence="4">
    <location>
        <begin position="21"/>
        <end position="257"/>
    </location>
</feature>
<feature type="transmembrane region" description="Helical" evidence="3">
    <location>
        <begin position="223"/>
        <end position="243"/>
    </location>
</feature>
<protein>
    <recommendedName>
        <fullName evidence="5">Yeast cell wall synthesis Kre9/Knh1-like N-terminal domain-containing protein</fullName>
    </recommendedName>
</protein>
<accession>A0ABR4LKY6</accession>
<feature type="signal peptide" evidence="4">
    <location>
        <begin position="1"/>
        <end position="20"/>
    </location>
</feature>
<feature type="region of interest" description="Disordered" evidence="2">
    <location>
        <begin position="124"/>
        <end position="164"/>
    </location>
</feature>
<keyword evidence="1 4" id="KW-0732">Signal</keyword>
<dbReference type="InterPro" id="IPR052479">
    <property type="entry name" value="GPI-anchor_Adhesion_Reg"/>
</dbReference>
<keyword evidence="3" id="KW-0812">Transmembrane</keyword>
<comment type="caution">
    <text evidence="6">The sequence shown here is derived from an EMBL/GenBank/DDBJ whole genome shotgun (WGS) entry which is preliminary data.</text>
</comment>
<gene>
    <name evidence="6" type="ORF">BJX67DRAFT_382960</name>
</gene>
<feature type="compositionally biased region" description="Low complexity" evidence="2">
    <location>
        <begin position="124"/>
        <end position="156"/>
    </location>
</feature>
<name>A0ABR4LKY6_9EURO</name>
<dbReference type="InterPro" id="IPR018466">
    <property type="entry name" value="Kre9/Knh1-like_N"/>
</dbReference>
<dbReference type="PANTHER" id="PTHR35185">
    <property type="entry name" value="SERINE/THREONINE-RICH PROTEIN ADG2-RELATED"/>
    <property type="match status" value="1"/>
</dbReference>
<dbReference type="Proteomes" id="UP001610432">
    <property type="component" value="Unassembled WGS sequence"/>
</dbReference>
<proteinExistence type="predicted"/>
<feature type="compositionally biased region" description="Polar residues" evidence="2">
    <location>
        <begin position="205"/>
        <end position="216"/>
    </location>
</feature>
<feature type="region of interest" description="Disordered" evidence="2">
    <location>
        <begin position="181"/>
        <end position="216"/>
    </location>
</feature>
<reference evidence="6 7" key="1">
    <citation type="submission" date="2024-07" db="EMBL/GenBank/DDBJ databases">
        <title>Section-level genome sequencing and comparative genomics of Aspergillus sections Usti and Cavernicolus.</title>
        <authorList>
            <consortium name="Lawrence Berkeley National Laboratory"/>
            <person name="Nybo J.L."/>
            <person name="Vesth T.C."/>
            <person name="Theobald S."/>
            <person name="Frisvad J.C."/>
            <person name="Larsen T.O."/>
            <person name="Kjaerboelling I."/>
            <person name="Rothschild-Mancinelli K."/>
            <person name="Lyhne E.K."/>
            <person name="Kogle M.E."/>
            <person name="Barry K."/>
            <person name="Clum A."/>
            <person name="Na H."/>
            <person name="Ledsgaard L."/>
            <person name="Lin J."/>
            <person name="Lipzen A."/>
            <person name="Kuo A."/>
            <person name="Riley R."/>
            <person name="Mondo S."/>
            <person name="Labutti K."/>
            <person name="Haridas S."/>
            <person name="Pangalinan J."/>
            <person name="Salamov A.A."/>
            <person name="Simmons B.A."/>
            <person name="Magnuson J.K."/>
            <person name="Chen J."/>
            <person name="Drula E."/>
            <person name="Henrissat B."/>
            <person name="Wiebenga A."/>
            <person name="Lubbers R.J."/>
            <person name="Gomes A.C."/>
            <person name="Macurrencykelacurrency M.R."/>
            <person name="Stajich J."/>
            <person name="Grigoriev I.V."/>
            <person name="Mortensen U.H."/>
            <person name="De Vries R.P."/>
            <person name="Baker S.E."/>
            <person name="Andersen M.R."/>
        </authorList>
    </citation>
    <scope>NUCLEOTIDE SEQUENCE [LARGE SCALE GENOMIC DNA]</scope>
    <source>
        <strain evidence="6 7">CBS 449.75</strain>
    </source>
</reference>
<dbReference type="Pfam" id="PF10342">
    <property type="entry name" value="Kre9_KNH"/>
    <property type="match status" value="1"/>
</dbReference>
<evidence type="ECO:0000313" key="6">
    <source>
        <dbReference type="EMBL" id="KAL2865218.1"/>
    </source>
</evidence>
<evidence type="ECO:0000256" key="1">
    <source>
        <dbReference type="ARBA" id="ARBA00022729"/>
    </source>
</evidence>
<evidence type="ECO:0000313" key="7">
    <source>
        <dbReference type="Proteomes" id="UP001610432"/>
    </source>
</evidence>
<evidence type="ECO:0000259" key="5">
    <source>
        <dbReference type="Pfam" id="PF10342"/>
    </source>
</evidence>
<keyword evidence="3" id="KW-1133">Transmembrane helix</keyword>
<dbReference type="GeneID" id="98148408"/>
<keyword evidence="3" id="KW-0472">Membrane</keyword>
<feature type="domain" description="Yeast cell wall synthesis Kre9/Knh1-like N-terminal" evidence="5">
    <location>
        <begin position="25"/>
        <end position="113"/>
    </location>
</feature>
<evidence type="ECO:0000256" key="4">
    <source>
        <dbReference type="SAM" id="SignalP"/>
    </source>
</evidence>